<comment type="caution">
    <text evidence="9">The sequence shown here is derived from an EMBL/GenBank/DDBJ whole genome shotgun (WGS) entry which is preliminary data.</text>
</comment>
<keyword evidence="5" id="KW-0689">Ribosomal protein</keyword>
<dbReference type="OrthoDB" id="1709924at2759"/>
<evidence type="ECO:0000313" key="10">
    <source>
        <dbReference type="Proteomes" id="UP000655225"/>
    </source>
</evidence>
<evidence type="ECO:0000313" key="9">
    <source>
        <dbReference type="EMBL" id="KAF8393799.1"/>
    </source>
</evidence>
<name>A0A835DB82_TETSI</name>
<feature type="compositionally biased region" description="Acidic residues" evidence="7">
    <location>
        <begin position="90"/>
        <end position="102"/>
    </location>
</feature>
<dbReference type="GO" id="GO:0008097">
    <property type="term" value="F:5S rRNA binding"/>
    <property type="evidence" value="ECO:0007669"/>
    <property type="project" value="InterPro"/>
</dbReference>
<keyword evidence="10" id="KW-1185">Reference proteome</keyword>
<dbReference type="AlphaFoldDB" id="A0A835DB82"/>
<keyword evidence="4" id="KW-0963">Cytoplasm</keyword>
<comment type="subunit">
    <text evidence="3">Component of the large ribosomal subunit (LSU).</text>
</comment>
<dbReference type="Proteomes" id="UP000655225">
    <property type="component" value="Unassembled WGS sequence"/>
</dbReference>
<dbReference type="PANTHER" id="PTHR23410">
    <property type="entry name" value="RIBOSOMAL PROTEIN L5-RELATED"/>
    <property type="match status" value="1"/>
</dbReference>
<comment type="subcellular location">
    <subcellularLocation>
        <location evidence="1">Cytoplasm</location>
    </subcellularLocation>
</comment>
<evidence type="ECO:0000256" key="3">
    <source>
        <dbReference type="ARBA" id="ARBA00011113"/>
    </source>
</evidence>
<dbReference type="GO" id="GO:0000027">
    <property type="term" value="P:ribosomal large subunit assembly"/>
    <property type="evidence" value="ECO:0007669"/>
    <property type="project" value="TreeGrafter"/>
</dbReference>
<organism evidence="9 10">
    <name type="scientific">Tetracentron sinense</name>
    <name type="common">Spur-leaf</name>
    <dbReference type="NCBI Taxonomy" id="13715"/>
    <lineage>
        <taxon>Eukaryota</taxon>
        <taxon>Viridiplantae</taxon>
        <taxon>Streptophyta</taxon>
        <taxon>Embryophyta</taxon>
        <taxon>Tracheophyta</taxon>
        <taxon>Spermatophyta</taxon>
        <taxon>Magnoliopsida</taxon>
        <taxon>Trochodendrales</taxon>
        <taxon>Trochodendraceae</taxon>
        <taxon>Tetracentron</taxon>
    </lineage>
</organism>
<dbReference type="Pfam" id="PF14204">
    <property type="entry name" value="Ribosomal_L18_c"/>
    <property type="match status" value="1"/>
</dbReference>
<evidence type="ECO:0000256" key="1">
    <source>
        <dbReference type="ARBA" id="ARBA00004496"/>
    </source>
</evidence>
<proteinExistence type="inferred from homology"/>
<evidence type="ECO:0000256" key="2">
    <source>
        <dbReference type="ARBA" id="ARBA00007116"/>
    </source>
</evidence>
<evidence type="ECO:0000256" key="7">
    <source>
        <dbReference type="SAM" id="MobiDB-lite"/>
    </source>
</evidence>
<accession>A0A835DB82</accession>
<keyword evidence="6" id="KW-0687">Ribonucleoprotein</keyword>
<evidence type="ECO:0000256" key="6">
    <source>
        <dbReference type="ARBA" id="ARBA00023274"/>
    </source>
</evidence>
<comment type="similarity">
    <text evidence="2">Belongs to the universal ribosomal protein uL18 family.</text>
</comment>
<dbReference type="GO" id="GO:0003735">
    <property type="term" value="F:structural constituent of ribosome"/>
    <property type="evidence" value="ECO:0007669"/>
    <property type="project" value="InterPro"/>
</dbReference>
<gene>
    <name evidence="9" type="ORF">HHK36_019997</name>
</gene>
<dbReference type="PANTHER" id="PTHR23410:SF12">
    <property type="entry name" value="LARGE RIBOSOMAL SUBUNIT PROTEIN UL18"/>
    <property type="match status" value="1"/>
</dbReference>
<feature type="region of interest" description="Disordered" evidence="7">
    <location>
        <begin position="79"/>
        <end position="102"/>
    </location>
</feature>
<protein>
    <recommendedName>
        <fullName evidence="8">Large ribosomal subunit protein uL18 C-terminal eukaryotes domain-containing protein</fullName>
    </recommendedName>
</protein>
<dbReference type="GO" id="GO:0006412">
    <property type="term" value="P:translation"/>
    <property type="evidence" value="ECO:0007669"/>
    <property type="project" value="InterPro"/>
</dbReference>
<dbReference type="InterPro" id="IPR025607">
    <property type="entry name" value="Ribosomal_uL18_C_euk"/>
</dbReference>
<dbReference type="EMBL" id="JABCRI010000014">
    <property type="protein sequence ID" value="KAF8393799.1"/>
    <property type="molecule type" value="Genomic_DNA"/>
</dbReference>
<evidence type="ECO:0000256" key="5">
    <source>
        <dbReference type="ARBA" id="ARBA00022980"/>
    </source>
</evidence>
<reference evidence="9 10" key="1">
    <citation type="submission" date="2020-04" db="EMBL/GenBank/DDBJ databases">
        <title>Plant Genome Project.</title>
        <authorList>
            <person name="Zhang R.-G."/>
        </authorList>
    </citation>
    <scope>NUCLEOTIDE SEQUENCE [LARGE SCALE GENOMIC DNA]</scope>
    <source>
        <strain evidence="9">YNK0</strain>
        <tissue evidence="9">Leaf</tissue>
    </source>
</reference>
<dbReference type="Gene3D" id="3.30.420.100">
    <property type="match status" value="1"/>
</dbReference>
<dbReference type="GO" id="GO:0022625">
    <property type="term" value="C:cytosolic large ribosomal subunit"/>
    <property type="evidence" value="ECO:0007669"/>
    <property type="project" value="TreeGrafter"/>
</dbReference>
<dbReference type="InterPro" id="IPR005485">
    <property type="entry name" value="Rbsml_uL18_euk_arch"/>
</dbReference>
<feature type="domain" description="Large ribosomal subunit protein uL18 C-terminal eukaryotes" evidence="8">
    <location>
        <begin position="32"/>
        <end position="85"/>
    </location>
</feature>
<evidence type="ECO:0000256" key="4">
    <source>
        <dbReference type="ARBA" id="ARBA00022490"/>
    </source>
</evidence>
<dbReference type="OMA" id="EPENYQS"/>
<evidence type="ECO:0000259" key="8">
    <source>
        <dbReference type="Pfam" id="PF14204"/>
    </source>
</evidence>
<sequence>MKILQTSIEDEPEKYQSQFTEYIKRGIEPDGVEELYKKVHAAIPADPTPKKTEKEAPKEHKRFNLKKLTYEERKAKLIEPLNALNSAAGADDDDDDDDDDDE</sequence>